<evidence type="ECO:0000256" key="1">
    <source>
        <dbReference type="SAM" id="SignalP"/>
    </source>
</evidence>
<dbReference type="GO" id="GO:0005783">
    <property type="term" value="C:endoplasmic reticulum"/>
    <property type="evidence" value="ECO:0007669"/>
    <property type="project" value="TreeGrafter"/>
</dbReference>
<feature type="signal peptide" evidence="1">
    <location>
        <begin position="1"/>
        <end position="19"/>
    </location>
</feature>
<dbReference type="InterPro" id="IPR013918">
    <property type="entry name" value="Nucleotide_exch_fac_Fes1"/>
</dbReference>
<reference evidence="4" key="2">
    <citation type="submission" date="2025-08" db="UniProtKB">
        <authorList>
            <consortium name="RefSeq"/>
        </authorList>
    </citation>
    <scope>IDENTIFICATION</scope>
    <source>
        <tissue evidence="4">Leaves</tissue>
    </source>
</reference>
<dbReference type="AlphaFoldDB" id="A0A6P6V592"/>
<dbReference type="RefSeq" id="XP_027098179.1">
    <property type="nucleotide sequence ID" value="XM_027242378.2"/>
</dbReference>
<evidence type="ECO:0000313" key="3">
    <source>
        <dbReference type="Proteomes" id="UP001652660"/>
    </source>
</evidence>
<keyword evidence="1" id="KW-0732">Signal</keyword>
<name>A0A6P6V592_COFAR</name>
<dbReference type="GO" id="GO:0000774">
    <property type="term" value="F:adenyl-nucleotide exchange factor activity"/>
    <property type="evidence" value="ECO:0007669"/>
    <property type="project" value="TreeGrafter"/>
</dbReference>
<dbReference type="InterPro" id="IPR016024">
    <property type="entry name" value="ARM-type_fold"/>
</dbReference>
<protein>
    <submittedName>
        <fullName evidence="4">Hsp70 nucleotide exchange factor FES1-like isoform X1</fullName>
    </submittedName>
</protein>
<organism evidence="3 4">
    <name type="scientific">Coffea arabica</name>
    <name type="common">Arabian coffee</name>
    <dbReference type="NCBI Taxonomy" id="13443"/>
    <lineage>
        <taxon>Eukaryota</taxon>
        <taxon>Viridiplantae</taxon>
        <taxon>Streptophyta</taxon>
        <taxon>Embryophyta</taxon>
        <taxon>Tracheophyta</taxon>
        <taxon>Spermatophyta</taxon>
        <taxon>Magnoliopsida</taxon>
        <taxon>eudicotyledons</taxon>
        <taxon>Gunneridae</taxon>
        <taxon>Pentapetalae</taxon>
        <taxon>asterids</taxon>
        <taxon>lamiids</taxon>
        <taxon>Gentianales</taxon>
        <taxon>Rubiaceae</taxon>
        <taxon>Ixoroideae</taxon>
        <taxon>Gardenieae complex</taxon>
        <taxon>Bertiereae - Coffeeae clade</taxon>
        <taxon>Coffeeae</taxon>
        <taxon>Coffea</taxon>
    </lineage>
</organism>
<sequence>MRLMIAFTTIAAAAAAALALSIFAARASADGLNKSASTGLYWSTAKEEGDLVAKADAAGDSSLLWDDDDENHRDFDAGGFSSLDGMLQWAIGHSDPSKLKEAAKDVQRLSPDELKKRHMEIKACQELMEKLKMPSDAQLMRIAIDDLKNSSLPSEDRLRALEELSTLVEPIDNANELHKLGGLIIVIKQLNHPEQEVRTASALILGKACQNNPVVQKQVLELDALAKLIKMARSEFVEEAIKALFAISALIRNNFVGQELFYAEAGELMIQDILSNSSIDIRIQKKSVLLVADLAECQLENGSNPEPLFFHNRFFLRSVVDLLASVDLDLQEKALYAVKNLLQLRTEALVFKEFCGLDAALEKMRQQLQQLVMEENDSEYAKDVETLRGEVERIFIGKLNKDTQFPT</sequence>
<dbReference type="InterPro" id="IPR050693">
    <property type="entry name" value="Hsp70_NEF-Inhibitors"/>
</dbReference>
<dbReference type="GeneID" id="113717611"/>
<dbReference type="PANTHER" id="PTHR19316:SF32">
    <property type="entry name" value="ARM REPEAT SUPERFAMILY PROTEIN"/>
    <property type="match status" value="1"/>
</dbReference>
<dbReference type="PANTHER" id="PTHR19316">
    <property type="entry name" value="PROTEIN FOLDING REGULATOR"/>
    <property type="match status" value="1"/>
</dbReference>
<gene>
    <name evidence="4" type="primary">LOC113717611</name>
</gene>
<evidence type="ECO:0000259" key="2">
    <source>
        <dbReference type="Pfam" id="PF08609"/>
    </source>
</evidence>
<keyword evidence="3" id="KW-1185">Reference proteome</keyword>
<feature type="chain" id="PRO_5044650710" evidence="1">
    <location>
        <begin position="20"/>
        <end position="407"/>
    </location>
</feature>
<dbReference type="SUPFAM" id="SSF48371">
    <property type="entry name" value="ARM repeat"/>
    <property type="match status" value="1"/>
</dbReference>
<reference evidence="3" key="1">
    <citation type="journal article" date="2025" name="Foods">
        <title>Unveiling the Microbial Signatures of Arabica Coffee Cherries: Insights into Ripeness Specific Diversity, Functional Traits, and Implications for Quality and Safety.</title>
        <authorList>
            <consortium name="RefSeq"/>
            <person name="Tenea G.N."/>
            <person name="Cifuentes V."/>
            <person name="Reyes P."/>
            <person name="Cevallos-Vallejos M."/>
        </authorList>
    </citation>
    <scope>NUCLEOTIDE SEQUENCE [LARGE SCALE GENOMIC DNA]</scope>
</reference>
<feature type="domain" description="Nucleotide exchange factor Fes1" evidence="2">
    <location>
        <begin position="83"/>
        <end position="177"/>
    </location>
</feature>
<dbReference type="InterPro" id="IPR011989">
    <property type="entry name" value="ARM-like"/>
</dbReference>
<dbReference type="Proteomes" id="UP001652660">
    <property type="component" value="Chromosome 11e"/>
</dbReference>
<proteinExistence type="predicted"/>
<evidence type="ECO:0000313" key="4">
    <source>
        <dbReference type="RefSeq" id="XP_027098179.1"/>
    </source>
</evidence>
<dbReference type="Gene3D" id="1.25.10.10">
    <property type="entry name" value="Leucine-rich Repeat Variant"/>
    <property type="match status" value="1"/>
</dbReference>
<accession>A0A6P6V592</accession>
<dbReference type="Pfam" id="PF08609">
    <property type="entry name" value="Fes1"/>
    <property type="match status" value="1"/>
</dbReference>